<comment type="caution">
    <text evidence="1">The sequence shown here is derived from an EMBL/GenBank/DDBJ whole genome shotgun (WGS) entry which is preliminary data.</text>
</comment>
<evidence type="ECO:0000313" key="1">
    <source>
        <dbReference type="EMBL" id="KAJ8688409.1"/>
    </source>
</evidence>
<protein>
    <submittedName>
        <fullName evidence="1">Uncharacterized protein</fullName>
    </submittedName>
</protein>
<accession>A0ACC2PYQ5</accession>
<evidence type="ECO:0000313" key="2">
    <source>
        <dbReference type="Proteomes" id="UP001239111"/>
    </source>
</evidence>
<keyword evidence="2" id="KW-1185">Reference proteome</keyword>
<organism evidence="1 2">
    <name type="scientific">Eretmocerus hayati</name>
    <dbReference type="NCBI Taxonomy" id="131215"/>
    <lineage>
        <taxon>Eukaryota</taxon>
        <taxon>Metazoa</taxon>
        <taxon>Ecdysozoa</taxon>
        <taxon>Arthropoda</taxon>
        <taxon>Hexapoda</taxon>
        <taxon>Insecta</taxon>
        <taxon>Pterygota</taxon>
        <taxon>Neoptera</taxon>
        <taxon>Endopterygota</taxon>
        <taxon>Hymenoptera</taxon>
        <taxon>Apocrita</taxon>
        <taxon>Proctotrupomorpha</taxon>
        <taxon>Chalcidoidea</taxon>
        <taxon>Aphelinidae</taxon>
        <taxon>Aphelininae</taxon>
        <taxon>Eretmocerus</taxon>
    </lineage>
</organism>
<gene>
    <name evidence="1" type="ORF">QAD02_024204</name>
</gene>
<proteinExistence type="predicted"/>
<sequence>MVLGLFDTTQELSGDVVVSPELSLIWVEMKSWEYTHVHSVIQADASEMQSRAQHYQLQASGKGCGFQYEFPGQRRKSQGVDFSNLILLTKSAMKVRRNQTKGSKKFYSDAPGSSSGSSCSNKTLHPKTTSLDVGACGTGPIRWHDKASNHADTHFIFQRPNWARFIQSFKKFLRKLIPQFLRREREFVTVSTTEHGHHRHRPSTTTSRSESAGSGASSPQSRRSVDDDPFRGPRGVRRPESTDSSSSVSSIEEPTCPRKRLYRDVMLGNDSSPDPHEIPTTRTSCDNICSGDTTLGKESSLDDDASCFERKYDELERQAMEQYRTSEECLALRYQELEQQAMDQYKNAASSETINIDLESQLSDVRNTCDGSCQTPDGDDSLENCEETPSFSVSDSTREALLSNPEGSDELQQRIQILRSESCGSLPGPVHRAASEGNLRPIAVARRLGSVSTNSHKRSRESKNLFRGASEEKIVKASSLTSLKRRLVPMSPMEYNEPGANLMRNIYHDPMKTVKTLDKHVASYYQNTQVFQMGSGDDKTNEARGHFYLFLHYCFTFLFIAERFIVHIILTLHPLLECWYVVGKGTESNIAVQKFLQNQIGWG</sequence>
<dbReference type="EMBL" id="CM056741">
    <property type="protein sequence ID" value="KAJ8688409.1"/>
    <property type="molecule type" value="Genomic_DNA"/>
</dbReference>
<reference evidence="1" key="1">
    <citation type="submission" date="2023-04" db="EMBL/GenBank/DDBJ databases">
        <title>A chromosome-level genome assembly of the parasitoid wasp Eretmocerus hayati.</title>
        <authorList>
            <person name="Zhong Y."/>
            <person name="Liu S."/>
            <person name="Liu Y."/>
        </authorList>
    </citation>
    <scope>NUCLEOTIDE SEQUENCE</scope>
    <source>
        <strain evidence="1">ZJU_SS_LIU_2023</strain>
    </source>
</reference>
<name>A0ACC2PYQ5_9HYME</name>
<dbReference type="Proteomes" id="UP001239111">
    <property type="component" value="Chromosome 1"/>
</dbReference>